<dbReference type="AlphaFoldDB" id="X0U379"/>
<dbReference type="EMBL" id="BARS01028991">
    <property type="protein sequence ID" value="GAG00244.1"/>
    <property type="molecule type" value="Genomic_DNA"/>
</dbReference>
<sequence>MTGKPFEVEFDARFCRYSDTIQALWVSAEWTINEFKREADALH</sequence>
<organism evidence="1">
    <name type="scientific">marine sediment metagenome</name>
    <dbReference type="NCBI Taxonomy" id="412755"/>
    <lineage>
        <taxon>unclassified sequences</taxon>
        <taxon>metagenomes</taxon>
        <taxon>ecological metagenomes</taxon>
    </lineage>
</organism>
<accession>X0U379</accession>
<comment type="caution">
    <text evidence="1">The sequence shown here is derived from an EMBL/GenBank/DDBJ whole genome shotgun (WGS) entry which is preliminary data.</text>
</comment>
<proteinExistence type="predicted"/>
<reference evidence="1" key="1">
    <citation type="journal article" date="2014" name="Front. Microbiol.">
        <title>High frequency of phylogenetically diverse reductive dehalogenase-homologous genes in deep subseafloor sedimentary metagenomes.</title>
        <authorList>
            <person name="Kawai M."/>
            <person name="Futagami T."/>
            <person name="Toyoda A."/>
            <person name="Takaki Y."/>
            <person name="Nishi S."/>
            <person name="Hori S."/>
            <person name="Arai W."/>
            <person name="Tsubouchi T."/>
            <person name="Morono Y."/>
            <person name="Uchiyama I."/>
            <person name="Ito T."/>
            <person name="Fujiyama A."/>
            <person name="Inagaki F."/>
            <person name="Takami H."/>
        </authorList>
    </citation>
    <scope>NUCLEOTIDE SEQUENCE</scope>
    <source>
        <strain evidence="1">Expedition CK06-06</strain>
    </source>
</reference>
<protein>
    <submittedName>
        <fullName evidence="1">Uncharacterized protein</fullName>
    </submittedName>
</protein>
<name>X0U379_9ZZZZ</name>
<evidence type="ECO:0000313" key="1">
    <source>
        <dbReference type="EMBL" id="GAG00244.1"/>
    </source>
</evidence>
<gene>
    <name evidence="1" type="ORF">S01H1_45378</name>
</gene>